<evidence type="ECO:0000313" key="2">
    <source>
        <dbReference type="Proteomes" id="UP001367508"/>
    </source>
</evidence>
<dbReference type="EMBL" id="JAYMYQ010000008">
    <property type="protein sequence ID" value="KAK7315217.1"/>
    <property type="molecule type" value="Genomic_DNA"/>
</dbReference>
<protein>
    <submittedName>
        <fullName evidence="1">Uncharacterized protein</fullName>
    </submittedName>
</protein>
<evidence type="ECO:0000313" key="1">
    <source>
        <dbReference type="EMBL" id="KAK7315217.1"/>
    </source>
</evidence>
<keyword evidence="2" id="KW-1185">Reference proteome</keyword>
<accession>A0AAN9KFH1</accession>
<gene>
    <name evidence="1" type="ORF">VNO77_33754</name>
</gene>
<sequence>MPKLLVFDPDLLKSARKDIKELLKKDTKFCHPILICKCIGTSSSNQDLFFQLDGATSVEESRGPKFLLKYGRMDVFGPKQCPEE</sequence>
<name>A0AAN9KFH1_CANGL</name>
<proteinExistence type="predicted"/>
<dbReference type="AlphaFoldDB" id="A0AAN9KFH1"/>
<dbReference type="Proteomes" id="UP001367508">
    <property type="component" value="Unassembled WGS sequence"/>
</dbReference>
<organism evidence="1 2">
    <name type="scientific">Canavalia gladiata</name>
    <name type="common">Sword bean</name>
    <name type="synonym">Dolichos gladiatus</name>
    <dbReference type="NCBI Taxonomy" id="3824"/>
    <lineage>
        <taxon>Eukaryota</taxon>
        <taxon>Viridiplantae</taxon>
        <taxon>Streptophyta</taxon>
        <taxon>Embryophyta</taxon>
        <taxon>Tracheophyta</taxon>
        <taxon>Spermatophyta</taxon>
        <taxon>Magnoliopsida</taxon>
        <taxon>eudicotyledons</taxon>
        <taxon>Gunneridae</taxon>
        <taxon>Pentapetalae</taxon>
        <taxon>rosids</taxon>
        <taxon>fabids</taxon>
        <taxon>Fabales</taxon>
        <taxon>Fabaceae</taxon>
        <taxon>Papilionoideae</taxon>
        <taxon>50 kb inversion clade</taxon>
        <taxon>NPAAA clade</taxon>
        <taxon>indigoferoid/millettioid clade</taxon>
        <taxon>Phaseoleae</taxon>
        <taxon>Canavalia</taxon>
    </lineage>
</organism>
<reference evidence="1 2" key="1">
    <citation type="submission" date="2024-01" db="EMBL/GenBank/DDBJ databases">
        <title>The genomes of 5 underutilized Papilionoideae crops provide insights into root nodulation and disease resistanc.</title>
        <authorList>
            <person name="Jiang F."/>
        </authorList>
    </citation>
    <scope>NUCLEOTIDE SEQUENCE [LARGE SCALE GENOMIC DNA]</scope>
    <source>
        <strain evidence="1">LVBAO_FW01</strain>
        <tissue evidence="1">Leaves</tissue>
    </source>
</reference>
<comment type="caution">
    <text evidence="1">The sequence shown here is derived from an EMBL/GenBank/DDBJ whole genome shotgun (WGS) entry which is preliminary data.</text>
</comment>